<evidence type="ECO:0000313" key="4">
    <source>
        <dbReference type="Proteomes" id="UP000438991"/>
    </source>
</evidence>
<feature type="transmembrane region" description="Helical" evidence="1">
    <location>
        <begin position="98"/>
        <end position="114"/>
    </location>
</feature>
<evidence type="ECO:0000256" key="1">
    <source>
        <dbReference type="SAM" id="Phobius"/>
    </source>
</evidence>
<comment type="caution">
    <text evidence="3">The sequence shown here is derived from an EMBL/GenBank/DDBJ whole genome shotgun (WGS) entry which is preliminary data.</text>
</comment>
<keyword evidence="1" id="KW-0472">Membrane</keyword>
<accession>A0A327K216</accession>
<dbReference type="AlphaFoldDB" id="A0A327K216"/>
<evidence type="ECO:0000313" key="3">
    <source>
        <dbReference type="EMBL" id="MTW17812.1"/>
    </source>
</evidence>
<sequence length="152" mass="16153">MEIPVRLRVSTDLVTGLLFLALGLFAIAYGWTYPLGTPARIGPGYFPLLIASGLALLGLVLVVRGLVAPGERIGAIAARPLVFVLAGTFLFGLLVERAGFILAAVLVVVLARLADRDFRPVEVAILAVVLVSFIGALFWLGLSLPLHPLPTW</sequence>
<gene>
    <name evidence="3" type="ORF">GJ689_16515</name>
</gene>
<feature type="domain" description="DUF1468" evidence="2">
    <location>
        <begin position="14"/>
        <end position="145"/>
    </location>
</feature>
<name>A0A327K216_9BRAD</name>
<dbReference type="Pfam" id="PF07331">
    <property type="entry name" value="TctB"/>
    <property type="match status" value="1"/>
</dbReference>
<dbReference type="InterPro" id="IPR009936">
    <property type="entry name" value="DUF1468"/>
</dbReference>
<protein>
    <recommendedName>
        <fullName evidence="2">DUF1468 domain-containing protein</fullName>
    </recommendedName>
</protein>
<feature type="transmembrane region" description="Helical" evidence="1">
    <location>
        <begin position="121"/>
        <end position="142"/>
    </location>
</feature>
<dbReference type="OrthoDB" id="5186924at2"/>
<proteinExistence type="predicted"/>
<feature type="transmembrane region" description="Helical" evidence="1">
    <location>
        <begin position="12"/>
        <end position="32"/>
    </location>
</feature>
<feature type="transmembrane region" description="Helical" evidence="1">
    <location>
        <begin position="44"/>
        <end position="66"/>
    </location>
</feature>
<keyword evidence="1" id="KW-0812">Transmembrane</keyword>
<keyword evidence="1" id="KW-1133">Transmembrane helix</keyword>
<organism evidence="3 4">
    <name type="scientific">Rhodoplanes serenus</name>
    <dbReference type="NCBI Taxonomy" id="200615"/>
    <lineage>
        <taxon>Bacteria</taxon>
        <taxon>Pseudomonadati</taxon>
        <taxon>Pseudomonadota</taxon>
        <taxon>Alphaproteobacteria</taxon>
        <taxon>Hyphomicrobiales</taxon>
        <taxon>Nitrobacteraceae</taxon>
        <taxon>Rhodoplanes</taxon>
    </lineage>
</organism>
<reference evidence="3 4" key="1">
    <citation type="submission" date="2019-11" db="EMBL/GenBank/DDBJ databases">
        <title>Whole-genome sequence of Rhodoplanes serenus DSM 18633, type strain.</title>
        <authorList>
            <person name="Kyndt J.A."/>
            <person name="Meyer T.E."/>
        </authorList>
    </citation>
    <scope>NUCLEOTIDE SEQUENCE [LARGE SCALE GENOMIC DNA]</scope>
    <source>
        <strain evidence="3 4">DSM 18633</strain>
    </source>
</reference>
<feature type="transmembrane region" description="Helical" evidence="1">
    <location>
        <begin position="73"/>
        <end position="92"/>
    </location>
</feature>
<dbReference type="Proteomes" id="UP000438991">
    <property type="component" value="Unassembled WGS sequence"/>
</dbReference>
<evidence type="ECO:0000259" key="2">
    <source>
        <dbReference type="Pfam" id="PF07331"/>
    </source>
</evidence>
<dbReference type="EMBL" id="WNKV01000012">
    <property type="protein sequence ID" value="MTW17812.1"/>
    <property type="molecule type" value="Genomic_DNA"/>
</dbReference>